<evidence type="ECO:0000256" key="1">
    <source>
        <dbReference type="ARBA" id="ARBA00010990"/>
    </source>
</evidence>
<dbReference type="GO" id="GO:0019878">
    <property type="term" value="P:lysine biosynthetic process via aminoadipic acid"/>
    <property type="evidence" value="ECO:0007669"/>
    <property type="project" value="TreeGrafter"/>
</dbReference>
<sequence length="254" mass="26885">MSIPVLRRSECHVWWADTGPQPVGELAAVLSAVEAERAARLHREEDRRRFVTACWLLRTVVGAQLGVVAAAVRVHRRCPDCGGPHGRPRILDAEEAADRLHVSVSHAGDRVAVAVCPSAPVGVDVEPVASAPVTRAATSPAEWAALRVLPPYGRRAGFARLWVRKEAALKATGHGLRIPPDRVTVSGPLEPPALVDWPIEVSPAEVELHTLDPGDGYVGALAVLPGGRAITVSESDATDLHRTAGPAPVGRGAR</sequence>
<reference evidence="5 6" key="1">
    <citation type="journal article" date="2016" name="Genome Announc.">
        <title>Draft Genome Sequence of Planomonospora sphaerica JCM9374, a Rare Actinomycete.</title>
        <authorList>
            <person name="Dohra H."/>
            <person name="Suzuki T."/>
            <person name="Inoue Y."/>
            <person name="Kodani S."/>
        </authorList>
    </citation>
    <scope>NUCLEOTIDE SEQUENCE [LARGE SCALE GENOMIC DNA]</scope>
    <source>
        <strain evidence="5 6">JCM 9374</strain>
    </source>
</reference>
<comment type="caution">
    <text evidence="5">The sequence shown here is derived from an EMBL/GenBank/DDBJ whole genome shotgun (WGS) entry which is preliminary data.</text>
</comment>
<protein>
    <submittedName>
        <fullName evidence="5">4'-phosphopantetheinyl transferase</fullName>
    </submittedName>
</protein>
<dbReference type="Pfam" id="PF01648">
    <property type="entry name" value="ACPS"/>
    <property type="match status" value="1"/>
</dbReference>
<dbReference type="Gene3D" id="3.90.470.20">
    <property type="entry name" value="4'-phosphopantetheinyl transferase domain"/>
    <property type="match status" value="2"/>
</dbReference>
<reference evidence="6" key="2">
    <citation type="submission" date="2016-04" db="EMBL/GenBank/DDBJ databases">
        <title>Planomonospora sphaerica JCM9374 whole genome shotgun sequence.</title>
        <authorList>
            <person name="Suzuki T."/>
            <person name="Dohra H."/>
            <person name="Kodani S."/>
        </authorList>
    </citation>
    <scope>NUCLEOTIDE SEQUENCE [LARGE SCALE GENOMIC DNA]</scope>
    <source>
        <strain evidence="6">JCM 9374</strain>
    </source>
</reference>
<dbReference type="GO" id="GO:0008897">
    <property type="term" value="F:holo-[acyl-carrier-protein] synthase activity"/>
    <property type="evidence" value="ECO:0007669"/>
    <property type="project" value="InterPro"/>
</dbReference>
<evidence type="ECO:0000256" key="2">
    <source>
        <dbReference type="ARBA" id="ARBA00022679"/>
    </source>
</evidence>
<evidence type="ECO:0000259" key="4">
    <source>
        <dbReference type="Pfam" id="PF01648"/>
    </source>
</evidence>
<feature type="domain" description="4'-phosphopantetheinyl transferase" evidence="4">
    <location>
        <begin position="120"/>
        <end position="220"/>
    </location>
</feature>
<dbReference type="GO" id="GO:0005829">
    <property type="term" value="C:cytosol"/>
    <property type="evidence" value="ECO:0007669"/>
    <property type="project" value="TreeGrafter"/>
</dbReference>
<dbReference type="InterPro" id="IPR050559">
    <property type="entry name" value="P-Pant_transferase_sf"/>
</dbReference>
<evidence type="ECO:0000256" key="3">
    <source>
        <dbReference type="SAM" id="MobiDB-lite"/>
    </source>
</evidence>
<dbReference type="PANTHER" id="PTHR12215:SF10">
    <property type="entry name" value="L-AMINOADIPATE-SEMIALDEHYDE DEHYDROGENASE-PHOSPHOPANTETHEINYL TRANSFERASE"/>
    <property type="match status" value="1"/>
</dbReference>
<comment type="similarity">
    <text evidence="1">Belongs to the P-Pant transferase superfamily. Gsp/Sfp/HetI/AcpT family.</text>
</comment>
<gene>
    <name evidence="5" type="ORF">PS9374_02828</name>
</gene>
<accession>A0A161LKD6</accession>
<dbReference type="PANTHER" id="PTHR12215">
    <property type="entry name" value="PHOSPHOPANTETHEINE TRANSFERASE"/>
    <property type="match status" value="1"/>
</dbReference>
<name>A0A161LKD6_9ACTN</name>
<dbReference type="EMBL" id="BDCX01000006">
    <property type="protein sequence ID" value="GAT67175.1"/>
    <property type="molecule type" value="Genomic_DNA"/>
</dbReference>
<dbReference type="InterPro" id="IPR008278">
    <property type="entry name" value="4-PPantetheinyl_Trfase_dom"/>
</dbReference>
<keyword evidence="6" id="KW-1185">Reference proteome</keyword>
<evidence type="ECO:0000313" key="6">
    <source>
        <dbReference type="Proteomes" id="UP000077701"/>
    </source>
</evidence>
<dbReference type="AlphaFoldDB" id="A0A161LKD6"/>
<organism evidence="5 6">
    <name type="scientific">Planomonospora sphaerica</name>
    <dbReference type="NCBI Taxonomy" id="161355"/>
    <lineage>
        <taxon>Bacteria</taxon>
        <taxon>Bacillati</taxon>
        <taxon>Actinomycetota</taxon>
        <taxon>Actinomycetes</taxon>
        <taxon>Streptosporangiales</taxon>
        <taxon>Streptosporangiaceae</taxon>
        <taxon>Planomonospora</taxon>
    </lineage>
</organism>
<keyword evidence="2 5" id="KW-0808">Transferase</keyword>
<evidence type="ECO:0000313" key="5">
    <source>
        <dbReference type="EMBL" id="GAT67175.1"/>
    </source>
</evidence>
<dbReference type="Proteomes" id="UP000077701">
    <property type="component" value="Unassembled WGS sequence"/>
</dbReference>
<dbReference type="STRING" id="161355.PS9374_02828"/>
<dbReference type="RefSeq" id="WP_197287015.1">
    <property type="nucleotide sequence ID" value="NZ_BDCX01000006.1"/>
</dbReference>
<dbReference type="InterPro" id="IPR037143">
    <property type="entry name" value="4-PPantetheinyl_Trfase_dom_sf"/>
</dbReference>
<dbReference type="SUPFAM" id="SSF56214">
    <property type="entry name" value="4'-phosphopantetheinyl transferase"/>
    <property type="match status" value="2"/>
</dbReference>
<dbReference type="GO" id="GO:0000287">
    <property type="term" value="F:magnesium ion binding"/>
    <property type="evidence" value="ECO:0007669"/>
    <property type="project" value="InterPro"/>
</dbReference>
<feature type="region of interest" description="Disordered" evidence="3">
    <location>
        <begin position="235"/>
        <end position="254"/>
    </location>
</feature>
<proteinExistence type="inferred from homology"/>